<dbReference type="PANTHER" id="PTHR36984">
    <property type="entry name" value="CRISPR-ASSOCIATED ENDORIBONUCLEASE CAS6 1"/>
    <property type="match status" value="1"/>
</dbReference>
<reference evidence="5 6" key="1">
    <citation type="journal article" date="2014" name="PLoS Genet.">
        <title>Phylogenetically driven sequencing of extremely halophilic archaea reveals strategies for static and dynamic osmo-response.</title>
        <authorList>
            <person name="Becker E.A."/>
            <person name="Seitzer P.M."/>
            <person name="Tritt A."/>
            <person name="Larsen D."/>
            <person name="Krusor M."/>
            <person name="Yao A.I."/>
            <person name="Wu D."/>
            <person name="Madern D."/>
            <person name="Eisen J.A."/>
            <person name="Darling A.E."/>
            <person name="Facciotti M.T."/>
        </authorList>
    </citation>
    <scope>NUCLEOTIDE SEQUENCE [LARGE SCALE GENOMIC DNA]</scope>
    <source>
        <strain evidence="6">ATCC 33959 / DSM 4427 / JCM 8863 / NBRC 102184 / NCIMB 2188 / Ma 2.38</strain>
    </source>
</reference>
<evidence type="ECO:0000256" key="1">
    <source>
        <dbReference type="ARBA" id="ARBA00005937"/>
    </source>
</evidence>
<dbReference type="GO" id="GO:0016788">
    <property type="term" value="F:hydrolase activity, acting on ester bonds"/>
    <property type="evidence" value="ECO:0007669"/>
    <property type="project" value="InterPro"/>
</dbReference>
<feature type="domain" description="CRISPR associated protein Cas6 C-terminal" evidence="4">
    <location>
        <begin position="114"/>
        <end position="240"/>
    </location>
</feature>
<keyword evidence="3" id="KW-0051">Antiviral defense</keyword>
<evidence type="ECO:0000259" key="4">
    <source>
        <dbReference type="Pfam" id="PF01881"/>
    </source>
</evidence>
<comment type="similarity">
    <text evidence="1">Belongs to the CRISPR-associated protein Cas6/Cse3/CasE family.</text>
</comment>
<dbReference type="RefSeq" id="WP_004972497.1">
    <property type="nucleotide sequence ID" value="NZ_AOLJ01000010.1"/>
</dbReference>
<dbReference type="GO" id="GO:0003723">
    <property type="term" value="F:RNA binding"/>
    <property type="evidence" value="ECO:0007669"/>
    <property type="project" value="UniProtKB-KW"/>
</dbReference>
<dbReference type="NCBIfam" id="TIGR01877">
    <property type="entry name" value="cas_cas6"/>
    <property type="match status" value="1"/>
</dbReference>
<dbReference type="GO" id="GO:0051607">
    <property type="term" value="P:defense response to virus"/>
    <property type="evidence" value="ECO:0007669"/>
    <property type="project" value="UniProtKB-KW"/>
</dbReference>
<keyword evidence="6" id="KW-1185">Reference proteome</keyword>
<dbReference type="PANTHER" id="PTHR36984:SF1">
    <property type="entry name" value="CRISPR-ASSOCIATED ENDORIBONUCLEASE CAS6 1"/>
    <property type="match status" value="1"/>
</dbReference>
<evidence type="ECO:0000256" key="2">
    <source>
        <dbReference type="ARBA" id="ARBA00022884"/>
    </source>
</evidence>
<dbReference type="InterPro" id="IPR049435">
    <property type="entry name" value="Cas_Cas6_C"/>
</dbReference>
<proteinExistence type="inferred from homology"/>
<dbReference type="CDD" id="cd21140">
    <property type="entry name" value="Cas6_I-like"/>
    <property type="match status" value="1"/>
</dbReference>
<dbReference type="Gene3D" id="3.30.70.1890">
    <property type="match status" value="1"/>
</dbReference>
<dbReference type="PATRIC" id="fig|1227459.3.peg.537"/>
<keyword evidence="2" id="KW-0694">RNA-binding</keyword>
<dbReference type="InterPro" id="IPR010156">
    <property type="entry name" value="CRISPR-assoc_prot_Cas6"/>
</dbReference>
<dbReference type="Proteomes" id="UP000011571">
    <property type="component" value="Unassembled WGS sequence"/>
</dbReference>
<accession>M0HIZ1</accession>
<name>M0HIZ1_HALGM</name>
<sequence>MRTLVKLRAERDFAYDNTYNHKLQGRLYNDLRDNGYGAVLDEGPKTFSYSNIFPPRDAEAGDSRSLIFAASDQDLVTSVAYGLCSEPEVNIGEMPLRAEEAFTLDPKVGESGSLTTGTPIIIRFGTETAAEYGIETEYDRTYWRPEHGMDLFFDSLYGNLQKKYERVYDESAPSPPYFSGYSFQKVVPKPVTYADGDVTYVGTEWEFDYEIRSAAHRRILNLALDAGLGELNGLGFGFINRTEDI</sequence>
<dbReference type="EMBL" id="AOLJ01000010">
    <property type="protein sequence ID" value="ELZ84461.1"/>
    <property type="molecule type" value="Genomic_DNA"/>
</dbReference>
<comment type="caution">
    <text evidence="5">The sequence shown here is derived from an EMBL/GenBank/DDBJ whole genome shotgun (WGS) entry which is preliminary data.</text>
</comment>
<evidence type="ECO:0000313" key="6">
    <source>
        <dbReference type="Proteomes" id="UP000011571"/>
    </source>
</evidence>
<organism evidence="5 6">
    <name type="scientific">Haloferax gibbonsii (strain ATCC 33959 / DSM 4427 / JCM 8863 / NBRC 102184 / NCIMB 2188 / Ma 2.38)</name>
    <dbReference type="NCBI Taxonomy" id="1227459"/>
    <lineage>
        <taxon>Archaea</taxon>
        <taxon>Methanobacteriati</taxon>
        <taxon>Methanobacteriota</taxon>
        <taxon>Stenosarchaea group</taxon>
        <taxon>Halobacteria</taxon>
        <taxon>Halobacteriales</taxon>
        <taxon>Haloferacaceae</taxon>
        <taxon>Haloferax</taxon>
    </lineage>
</organism>
<evidence type="ECO:0000256" key="3">
    <source>
        <dbReference type="ARBA" id="ARBA00023118"/>
    </source>
</evidence>
<evidence type="ECO:0000313" key="5">
    <source>
        <dbReference type="EMBL" id="ELZ84461.1"/>
    </source>
</evidence>
<protein>
    <submittedName>
        <fullName evidence="5">CRISPR-associated protein Cas6</fullName>
    </submittedName>
</protein>
<dbReference type="AlphaFoldDB" id="M0HIZ1"/>
<gene>
    <name evidence="5" type="ORF">C454_02957</name>
</gene>
<dbReference type="Pfam" id="PF01881">
    <property type="entry name" value="Cas_Cas6_C"/>
    <property type="match status" value="1"/>
</dbReference>
<dbReference type="Gene3D" id="3.30.70.1900">
    <property type="match status" value="1"/>
</dbReference>
<dbReference type="InterPro" id="IPR045747">
    <property type="entry name" value="CRISPR-assoc_prot_Cas6_N_sf"/>
</dbReference>